<keyword evidence="3" id="KW-1185">Reference proteome</keyword>
<reference evidence="2 3" key="1">
    <citation type="journal article" date="2020" name="Mol. Biol. Evol.">
        <title>Interspecific Gene Flow and the Evolution of Specialization in Black and White Rhinoceros.</title>
        <authorList>
            <person name="Moodley Y."/>
            <person name="Westbury M.V."/>
            <person name="Russo I.M."/>
            <person name="Gopalakrishnan S."/>
            <person name="Rakotoarivelo A."/>
            <person name="Olsen R.A."/>
            <person name="Prost S."/>
            <person name="Tunstall T."/>
            <person name="Ryder O.A."/>
            <person name="Dalen L."/>
            <person name="Bruford M.W."/>
        </authorList>
    </citation>
    <scope>NUCLEOTIDE SEQUENCE [LARGE SCALE GENOMIC DNA]</scope>
    <source>
        <strain evidence="2">SBR-YM</strain>
        <tissue evidence="2">Skin</tissue>
    </source>
</reference>
<dbReference type="EMBL" id="JACDTQ010002517">
    <property type="protein sequence ID" value="KAF5917686.1"/>
    <property type="molecule type" value="Genomic_DNA"/>
</dbReference>
<dbReference type="SUPFAM" id="SSF54695">
    <property type="entry name" value="POZ domain"/>
    <property type="match status" value="1"/>
</dbReference>
<proteinExistence type="predicted"/>
<evidence type="ECO:0000313" key="3">
    <source>
        <dbReference type="Proteomes" id="UP000551758"/>
    </source>
</evidence>
<sequence length="87" mass="10107">MKWESTKKNYDSFLLQKLNEQRKCKGYWDMALTVNHHVFFAHCNVLAAVSPVVKSLISSDDMKTTDELFITLDPNYLHLAMMDPLLD</sequence>
<dbReference type="PROSITE" id="PS50097">
    <property type="entry name" value="BTB"/>
    <property type="match status" value="1"/>
</dbReference>
<evidence type="ECO:0000259" key="1">
    <source>
        <dbReference type="PROSITE" id="PS50097"/>
    </source>
</evidence>
<feature type="domain" description="BTB" evidence="1">
    <location>
        <begin position="28"/>
        <end position="87"/>
    </location>
</feature>
<dbReference type="Proteomes" id="UP000551758">
    <property type="component" value="Unassembled WGS sequence"/>
</dbReference>
<dbReference type="InterPro" id="IPR000210">
    <property type="entry name" value="BTB/POZ_dom"/>
</dbReference>
<protein>
    <recommendedName>
        <fullName evidence="1">BTB domain-containing protein</fullName>
    </recommendedName>
</protein>
<name>A0A7J7EQF7_DICBM</name>
<gene>
    <name evidence="2" type="ORF">HPG69_013522</name>
</gene>
<dbReference type="Gene3D" id="3.30.710.10">
    <property type="entry name" value="Potassium Channel Kv1.1, Chain A"/>
    <property type="match status" value="1"/>
</dbReference>
<dbReference type="AlphaFoldDB" id="A0A7J7EQF7"/>
<comment type="caution">
    <text evidence="2">The sequence shown here is derived from an EMBL/GenBank/DDBJ whole genome shotgun (WGS) entry which is preliminary data.</text>
</comment>
<organism evidence="2 3">
    <name type="scientific">Diceros bicornis minor</name>
    <name type="common">South-central black rhinoceros</name>
    <dbReference type="NCBI Taxonomy" id="77932"/>
    <lineage>
        <taxon>Eukaryota</taxon>
        <taxon>Metazoa</taxon>
        <taxon>Chordata</taxon>
        <taxon>Craniata</taxon>
        <taxon>Vertebrata</taxon>
        <taxon>Euteleostomi</taxon>
        <taxon>Mammalia</taxon>
        <taxon>Eutheria</taxon>
        <taxon>Laurasiatheria</taxon>
        <taxon>Perissodactyla</taxon>
        <taxon>Rhinocerotidae</taxon>
        <taxon>Diceros</taxon>
    </lineage>
</organism>
<accession>A0A7J7EQF7</accession>
<evidence type="ECO:0000313" key="2">
    <source>
        <dbReference type="EMBL" id="KAF5917686.1"/>
    </source>
</evidence>
<dbReference type="Pfam" id="PF00651">
    <property type="entry name" value="BTB"/>
    <property type="match status" value="1"/>
</dbReference>
<dbReference type="InterPro" id="IPR011333">
    <property type="entry name" value="SKP1/BTB/POZ_sf"/>
</dbReference>